<protein>
    <submittedName>
        <fullName evidence="2">Uncharacterized protein</fullName>
    </submittedName>
</protein>
<reference evidence="2 3" key="1">
    <citation type="journal article" date="2021" name="BMC Genomics">
        <title>Datura genome reveals duplications of psychoactive alkaloid biosynthetic genes and high mutation rate following tissue culture.</title>
        <authorList>
            <person name="Rajewski A."/>
            <person name="Carter-House D."/>
            <person name="Stajich J."/>
            <person name="Litt A."/>
        </authorList>
    </citation>
    <scope>NUCLEOTIDE SEQUENCE [LARGE SCALE GENOMIC DNA]</scope>
    <source>
        <strain evidence="2">AR-01</strain>
    </source>
</reference>
<name>A0ABS8VDR8_DATST</name>
<dbReference type="EMBL" id="JACEIK010004264">
    <property type="protein sequence ID" value="MCD9644854.1"/>
    <property type="molecule type" value="Genomic_DNA"/>
</dbReference>
<organism evidence="2 3">
    <name type="scientific">Datura stramonium</name>
    <name type="common">Jimsonweed</name>
    <name type="synonym">Common thornapple</name>
    <dbReference type="NCBI Taxonomy" id="4076"/>
    <lineage>
        <taxon>Eukaryota</taxon>
        <taxon>Viridiplantae</taxon>
        <taxon>Streptophyta</taxon>
        <taxon>Embryophyta</taxon>
        <taxon>Tracheophyta</taxon>
        <taxon>Spermatophyta</taxon>
        <taxon>Magnoliopsida</taxon>
        <taxon>eudicotyledons</taxon>
        <taxon>Gunneridae</taxon>
        <taxon>Pentapetalae</taxon>
        <taxon>asterids</taxon>
        <taxon>lamiids</taxon>
        <taxon>Solanales</taxon>
        <taxon>Solanaceae</taxon>
        <taxon>Solanoideae</taxon>
        <taxon>Datureae</taxon>
        <taxon>Datura</taxon>
    </lineage>
</organism>
<feature type="compositionally biased region" description="Polar residues" evidence="1">
    <location>
        <begin position="85"/>
        <end position="100"/>
    </location>
</feature>
<dbReference type="Proteomes" id="UP000823775">
    <property type="component" value="Unassembled WGS sequence"/>
</dbReference>
<gene>
    <name evidence="2" type="ORF">HAX54_033367</name>
</gene>
<comment type="caution">
    <text evidence="2">The sequence shown here is derived from an EMBL/GenBank/DDBJ whole genome shotgun (WGS) entry which is preliminary data.</text>
</comment>
<keyword evidence="3" id="KW-1185">Reference proteome</keyword>
<feature type="region of interest" description="Disordered" evidence="1">
    <location>
        <begin position="75"/>
        <end position="100"/>
    </location>
</feature>
<evidence type="ECO:0000313" key="2">
    <source>
        <dbReference type="EMBL" id="MCD9644854.1"/>
    </source>
</evidence>
<proteinExistence type="predicted"/>
<evidence type="ECO:0000313" key="3">
    <source>
        <dbReference type="Proteomes" id="UP000823775"/>
    </source>
</evidence>
<accession>A0ABS8VDR8</accession>
<evidence type="ECO:0000256" key="1">
    <source>
        <dbReference type="SAM" id="MobiDB-lite"/>
    </source>
</evidence>
<feature type="non-terminal residue" evidence="2">
    <location>
        <position position="1"/>
    </location>
</feature>
<sequence>SPIQLALQAPYSDYSGHNNHFSRKDSQCSYSRFSSREGYSSLSRPSQQSMMGRGCYECGRLEAKASDDTKFVTTRARIRDRDTGPRTTNGSKLTYGTYIT</sequence>